<reference evidence="3" key="2">
    <citation type="submission" date="2013-12" db="EMBL/GenBank/DDBJ databases">
        <authorList>
            <person name="Yu Y."/>
            <person name="Lee S."/>
            <person name="de Baynast K."/>
            <person name="Wissotski M."/>
            <person name="Liu L."/>
            <person name="Talag J."/>
            <person name="Goicoechea J."/>
            <person name="Angelova A."/>
            <person name="Jetty R."/>
            <person name="Kudrna D."/>
            <person name="Golser W."/>
            <person name="Rivera L."/>
            <person name="Zhang J."/>
            <person name="Wing R."/>
        </authorList>
    </citation>
    <scope>NUCLEOTIDE SEQUENCE</scope>
</reference>
<dbReference type="HOGENOM" id="CLU_2458035_0_0_1"/>
<protein>
    <submittedName>
        <fullName evidence="2">Uncharacterized protein</fullName>
    </submittedName>
</protein>
<proteinExistence type="predicted"/>
<name>A0A0D9UZJ9_9ORYZ</name>
<feature type="compositionally biased region" description="Polar residues" evidence="1">
    <location>
        <begin position="1"/>
        <end position="18"/>
    </location>
</feature>
<dbReference type="Gramene" id="LPERR01G10320.1">
    <property type="protein sequence ID" value="LPERR01G10320.1"/>
    <property type="gene ID" value="LPERR01G10320"/>
</dbReference>
<accession>A0A0D9UZJ9</accession>
<evidence type="ECO:0000256" key="1">
    <source>
        <dbReference type="SAM" id="MobiDB-lite"/>
    </source>
</evidence>
<evidence type="ECO:0000313" key="3">
    <source>
        <dbReference type="Proteomes" id="UP000032180"/>
    </source>
</evidence>
<organism evidence="2 3">
    <name type="scientific">Leersia perrieri</name>
    <dbReference type="NCBI Taxonomy" id="77586"/>
    <lineage>
        <taxon>Eukaryota</taxon>
        <taxon>Viridiplantae</taxon>
        <taxon>Streptophyta</taxon>
        <taxon>Embryophyta</taxon>
        <taxon>Tracheophyta</taxon>
        <taxon>Spermatophyta</taxon>
        <taxon>Magnoliopsida</taxon>
        <taxon>Liliopsida</taxon>
        <taxon>Poales</taxon>
        <taxon>Poaceae</taxon>
        <taxon>BOP clade</taxon>
        <taxon>Oryzoideae</taxon>
        <taxon>Oryzeae</taxon>
        <taxon>Oryzinae</taxon>
        <taxon>Leersia</taxon>
    </lineage>
</organism>
<keyword evidence="3" id="KW-1185">Reference proteome</keyword>
<feature type="region of interest" description="Disordered" evidence="1">
    <location>
        <begin position="1"/>
        <end position="24"/>
    </location>
</feature>
<sequence length="89" mass="9835">MSENTNTASQPHQPTLLPTSRKLGAPVSSAIEKRNLYGGSLVLTIASRSEETKPFWRTWTNTQDSPPANALKAYCYGPIGLQKHQPRKL</sequence>
<dbReference type="EnsemblPlants" id="LPERR01G10320.1">
    <property type="protein sequence ID" value="LPERR01G10320.1"/>
    <property type="gene ID" value="LPERR01G10320"/>
</dbReference>
<reference evidence="2 3" key="1">
    <citation type="submission" date="2012-08" db="EMBL/GenBank/DDBJ databases">
        <title>Oryza genome evolution.</title>
        <authorList>
            <person name="Wing R.A."/>
        </authorList>
    </citation>
    <scope>NUCLEOTIDE SEQUENCE</scope>
</reference>
<dbReference type="Proteomes" id="UP000032180">
    <property type="component" value="Chromosome 1"/>
</dbReference>
<dbReference type="AlphaFoldDB" id="A0A0D9UZJ9"/>
<reference evidence="2" key="3">
    <citation type="submission" date="2015-04" db="UniProtKB">
        <authorList>
            <consortium name="EnsemblPlants"/>
        </authorList>
    </citation>
    <scope>IDENTIFICATION</scope>
</reference>
<evidence type="ECO:0000313" key="2">
    <source>
        <dbReference type="EnsemblPlants" id="LPERR01G10320.1"/>
    </source>
</evidence>